<reference evidence="2" key="1">
    <citation type="journal article" date="2014" name="Int. J. Syst. Evol. Microbiol.">
        <title>Complete genome sequence of Corynebacterium casei LMG S-19264T (=DSM 44701T), isolated from a smear-ripened cheese.</title>
        <authorList>
            <consortium name="US DOE Joint Genome Institute (JGI-PGF)"/>
            <person name="Walter F."/>
            <person name="Albersmeier A."/>
            <person name="Kalinowski J."/>
            <person name="Ruckert C."/>
        </authorList>
    </citation>
    <scope>NUCLEOTIDE SEQUENCE</scope>
    <source>
        <strain evidence="2">KCTC 22169</strain>
    </source>
</reference>
<proteinExistence type="predicted"/>
<evidence type="ECO:0000256" key="1">
    <source>
        <dbReference type="SAM" id="Phobius"/>
    </source>
</evidence>
<dbReference type="RefSeq" id="WP_189607836.1">
    <property type="nucleotide sequence ID" value="NZ_BMXR01000003.1"/>
</dbReference>
<accession>A0A918K4A3</accession>
<feature type="transmembrane region" description="Helical" evidence="1">
    <location>
        <begin position="90"/>
        <end position="111"/>
    </location>
</feature>
<reference evidence="2" key="2">
    <citation type="submission" date="2020-09" db="EMBL/GenBank/DDBJ databases">
        <authorList>
            <person name="Sun Q."/>
            <person name="Kim S."/>
        </authorList>
    </citation>
    <scope>NUCLEOTIDE SEQUENCE</scope>
    <source>
        <strain evidence="2">KCTC 22169</strain>
    </source>
</reference>
<sequence>MLMRLQHRVLKLFHPLRFLTWPLLILGTLSFPAMIAVAVAFPDLRGDQLFTGWVAGLGLLLMGILLAISRPEGPSNEGLGNKLRLFWETLVFWAWLVCLVAFLSLAVKIITFSG</sequence>
<gene>
    <name evidence="2" type="ORF">GCM10007392_14170</name>
</gene>
<protein>
    <submittedName>
        <fullName evidence="2">Uncharacterized protein</fullName>
    </submittedName>
</protein>
<keyword evidence="1" id="KW-1133">Transmembrane helix</keyword>
<dbReference type="AlphaFoldDB" id="A0A918K4A3"/>
<comment type="caution">
    <text evidence="2">The sequence shown here is derived from an EMBL/GenBank/DDBJ whole genome shotgun (WGS) entry which is preliminary data.</text>
</comment>
<dbReference type="Proteomes" id="UP000626148">
    <property type="component" value="Unassembled WGS sequence"/>
</dbReference>
<evidence type="ECO:0000313" key="2">
    <source>
        <dbReference type="EMBL" id="GGX48362.1"/>
    </source>
</evidence>
<organism evidence="2 3">
    <name type="scientific">Saccharospirillum salsuginis</name>
    <dbReference type="NCBI Taxonomy" id="418750"/>
    <lineage>
        <taxon>Bacteria</taxon>
        <taxon>Pseudomonadati</taxon>
        <taxon>Pseudomonadota</taxon>
        <taxon>Gammaproteobacteria</taxon>
        <taxon>Oceanospirillales</taxon>
        <taxon>Saccharospirillaceae</taxon>
        <taxon>Saccharospirillum</taxon>
    </lineage>
</organism>
<keyword evidence="1" id="KW-0812">Transmembrane</keyword>
<feature type="transmembrane region" description="Helical" evidence="1">
    <location>
        <begin position="50"/>
        <end position="69"/>
    </location>
</feature>
<keyword evidence="3" id="KW-1185">Reference proteome</keyword>
<evidence type="ECO:0000313" key="3">
    <source>
        <dbReference type="Proteomes" id="UP000626148"/>
    </source>
</evidence>
<keyword evidence="1" id="KW-0472">Membrane</keyword>
<name>A0A918K4A3_9GAMM</name>
<dbReference type="EMBL" id="BMXR01000003">
    <property type="protein sequence ID" value="GGX48362.1"/>
    <property type="molecule type" value="Genomic_DNA"/>
</dbReference>